<feature type="transmembrane region" description="Helical" evidence="7">
    <location>
        <begin position="134"/>
        <end position="152"/>
    </location>
</feature>
<dbReference type="KEGG" id="mhs:MOS_499"/>
<keyword evidence="3 7" id="KW-0808">Transferase</keyword>
<comment type="subcellular location">
    <subcellularLocation>
        <location evidence="7">Cell membrane</location>
        <topology evidence="7">Multi-pass membrane protein</topology>
    </subcellularLocation>
</comment>
<dbReference type="GO" id="GO:0042158">
    <property type="term" value="P:lipoprotein biosynthetic process"/>
    <property type="evidence" value="ECO:0007669"/>
    <property type="project" value="UniProtKB-UniRule"/>
</dbReference>
<dbReference type="GO" id="GO:0005886">
    <property type="term" value="C:plasma membrane"/>
    <property type="evidence" value="ECO:0007669"/>
    <property type="project" value="UniProtKB-SubCell"/>
</dbReference>
<keyword evidence="5 7" id="KW-1133">Transmembrane helix</keyword>
<feature type="transmembrane region" description="Helical" evidence="7">
    <location>
        <begin position="103"/>
        <end position="122"/>
    </location>
</feature>
<dbReference type="EMBL" id="CP003914">
    <property type="protein sequence ID" value="AFX74414.1"/>
    <property type="molecule type" value="Genomic_DNA"/>
</dbReference>
<feature type="binding site" evidence="7">
    <location>
        <position position="150"/>
    </location>
    <ligand>
        <name>a 1,2-diacyl-sn-glycero-3-phospho-(1'-sn-glycerol)</name>
        <dbReference type="ChEBI" id="CHEBI:64716"/>
    </ligand>
</feature>
<dbReference type="GO" id="GO:0008961">
    <property type="term" value="F:phosphatidylglycerol-prolipoprotein diacylglyceryl transferase activity"/>
    <property type="evidence" value="ECO:0007669"/>
    <property type="project" value="UniProtKB-UniRule"/>
</dbReference>
<comment type="function">
    <text evidence="7">Catalyzes the transfer of the diacylglyceryl group from phosphatidylglycerol to the sulfhydryl group of the N-terminal cysteine of a prolipoprotein, the first step in the formation of mature lipoproteins.</text>
</comment>
<feature type="transmembrane region" description="Helical" evidence="7">
    <location>
        <begin position="197"/>
        <end position="216"/>
    </location>
</feature>
<comment type="pathway">
    <text evidence="7">Protein modification; lipoprotein biosynthesis (diacylglyceryl transfer).</text>
</comment>
<keyword evidence="2 7" id="KW-1003">Cell membrane</keyword>
<evidence type="ECO:0000256" key="2">
    <source>
        <dbReference type="ARBA" id="ARBA00022475"/>
    </source>
</evidence>
<dbReference type="RefSeq" id="WP_015084197.1">
    <property type="nucleotide sequence ID" value="NC_019552.1"/>
</dbReference>
<proteinExistence type="inferred from homology"/>
<feature type="transmembrane region" description="Helical" evidence="7">
    <location>
        <begin position="63"/>
        <end position="83"/>
    </location>
</feature>
<evidence type="ECO:0000256" key="5">
    <source>
        <dbReference type="ARBA" id="ARBA00022989"/>
    </source>
</evidence>
<dbReference type="InterPro" id="IPR001640">
    <property type="entry name" value="Lgt"/>
</dbReference>
<evidence type="ECO:0000256" key="1">
    <source>
        <dbReference type="ARBA" id="ARBA00007150"/>
    </source>
</evidence>
<dbReference type="PANTHER" id="PTHR30589:SF0">
    <property type="entry name" value="PHOSPHATIDYLGLYCEROL--PROLIPOPROTEIN DIACYLGLYCERYL TRANSFERASE"/>
    <property type="match status" value="1"/>
</dbReference>
<dbReference type="HAMAP" id="MF_01147">
    <property type="entry name" value="Lgt"/>
    <property type="match status" value="1"/>
</dbReference>
<accession>A0AAI8AN80</accession>
<comment type="catalytic activity">
    <reaction evidence="7">
        <text>L-cysteinyl-[prolipoprotein] + a 1,2-diacyl-sn-glycero-3-phospho-(1'-sn-glycerol) = an S-1,2-diacyl-sn-glyceryl-L-cysteinyl-[prolipoprotein] + sn-glycerol 1-phosphate + H(+)</text>
        <dbReference type="Rhea" id="RHEA:56712"/>
        <dbReference type="Rhea" id="RHEA-COMP:14679"/>
        <dbReference type="Rhea" id="RHEA-COMP:14680"/>
        <dbReference type="ChEBI" id="CHEBI:15378"/>
        <dbReference type="ChEBI" id="CHEBI:29950"/>
        <dbReference type="ChEBI" id="CHEBI:57685"/>
        <dbReference type="ChEBI" id="CHEBI:64716"/>
        <dbReference type="ChEBI" id="CHEBI:140658"/>
        <dbReference type="EC" id="2.5.1.145"/>
    </reaction>
</comment>
<evidence type="ECO:0000256" key="7">
    <source>
        <dbReference type="HAMAP-Rule" id="MF_01147"/>
    </source>
</evidence>
<comment type="similarity">
    <text evidence="1 7">Belongs to the Lgt family.</text>
</comment>
<keyword evidence="4 7" id="KW-0812">Transmembrane</keyword>
<feature type="transmembrane region" description="Helical" evidence="7">
    <location>
        <begin position="32"/>
        <end position="51"/>
    </location>
</feature>
<evidence type="ECO:0000256" key="3">
    <source>
        <dbReference type="ARBA" id="ARBA00022679"/>
    </source>
</evidence>
<evidence type="ECO:0000313" key="9">
    <source>
        <dbReference type="Proteomes" id="UP000009399"/>
    </source>
</evidence>
<gene>
    <name evidence="7" type="primary">lgt</name>
    <name evidence="8" type="ORF">MOS_499</name>
</gene>
<dbReference type="NCBIfam" id="NF000780">
    <property type="entry name" value="PRK00052.4-1"/>
    <property type="match status" value="1"/>
</dbReference>
<organism evidence="8 9">
    <name type="scientific">Mesomycoplasma hyorhinis SK76</name>
    <dbReference type="NCBI Taxonomy" id="1118964"/>
    <lineage>
        <taxon>Bacteria</taxon>
        <taxon>Bacillati</taxon>
        <taxon>Mycoplasmatota</taxon>
        <taxon>Mycoplasmoidales</taxon>
        <taxon>Metamycoplasmataceae</taxon>
        <taxon>Mesomycoplasma</taxon>
    </lineage>
</organism>
<dbReference type="NCBIfam" id="TIGR00544">
    <property type="entry name" value="lgt"/>
    <property type="match status" value="1"/>
</dbReference>
<evidence type="ECO:0000256" key="6">
    <source>
        <dbReference type="ARBA" id="ARBA00023136"/>
    </source>
</evidence>
<name>A0AAI8AN80_MESHY</name>
<dbReference type="Pfam" id="PF01790">
    <property type="entry name" value="LGT"/>
    <property type="match status" value="1"/>
</dbReference>
<evidence type="ECO:0000256" key="4">
    <source>
        <dbReference type="ARBA" id="ARBA00022692"/>
    </source>
</evidence>
<evidence type="ECO:0000313" key="8">
    <source>
        <dbReference type="EMBL" id="AFX74414.1"/>
    </source>
</evidence>
<dbReference type="AlphaFoldDB" id="A0AAI8AN80"/>
<dbReference type="EC" id="2.5.1.145" evidence="7"/>
<sequence length="340" mass="39961">MDAQYTIPENLISERPFKEGEAFYLIGNWLPVYSFTIVLGMIASILTIFFFWKREKYKIDHLLTLIIITIPSSIIGARLGFIFERLAANDSTIAQNWWNIREGGLSIQWAVILPTIFNLLYAYRKRIDIDYRKAFSFILPAVLIGQAIGRWGNFTNHEVYGKVDYTGQYVDWLGYWIRRNMFISDSVEPNGALRVPLFFYEFLTSLFGYILIVWVLNLFGWLKPGSTGALYIMYYGIVRTSMENLRQEAFAIYFVLAILSIILGLILLLRFELFTNYYIKIGKEVNKEHKKIFSLGQYIHIVKFLRYQKSKEKFFNIPFIRWNRVATINRLNAQSKQKLN</sequence>
<protein>
    <recommendedName>
        <fullName evidence="7">Phosphatidylglycerol--prolipoprotein diacylglyceryl transferase</fullName>
        <ecNumber evidence="7">2.5.1.145</ecNumber>
    </recommendedName>
</protein>
<dbReference type="PANTHER" id="PTHR30589">
    <property type="entry name" value="PROLIPOPROTEIN DIACYLGLYCERYL TRANSFERASE"/>
    <property type="match status" value="1"/>
</dbReference>
<feature type="transmembrane region" description="Helical" evidence="7">
    <location>
        <begin position="250"/>
        <end position="271"/>
    </location>
</feature>
<dbReference type="Proteomes" id="UP000009399">
    <property type="component" value="Chromosome"/>
</dbReference>
<keyword evidence="6 7" id="KW-0472">Membrane</keyword>
<reference evidence="8 9" key="1">
    <citation type="journal article" date="2013" name="Genome Announc.">
        <title>Complete Genome Sequence of Mycoplasma hyorhinis Strain SK76.</title>
        <authorList>
            <person name="Goodison S."/>
            <person name="Urquidi V."/>
            <person name="Kumar D."/>
            <person name="Reyes L."/>
            <person name="Rosser C.J."/>
        </authorList>
    </citation>
    <scope>NUCLEOTIDE SEQUENCE [LARGE SCALE GENOMIC DNA]</scope>
    <source>
        <strain evidence="8 9">SK76</strain>
    </source>
</reference>